<evidence type="ECO:0000313" key="2">
    <source>
        <dbReference type="EMBL" id="MEP0817792.1"/>
    </source>
</evidence>
<organism evidence="2 3">
    <name type="scientific">Trichocoleus desertorum GB2-A4</name>
    <dbReference type="NCBI Taxonomy" id="2933944"/>
    <lineage>
        <taxon>Bacteria</taxon>
        <taxon>Bacillati</taxon>
        <taxon>Cyanobacteriota</taxon>
        <taxon>Cyanophyceae</taxon>
        <taxon>Leptolyngbyales</taxon>
        <taxon>Trichocoleusaceae</taxon>
        <taxon>Trichocoleus</taxon>
    </lineage>
</organism>
<sequence length="513" mass="52950">MPFLSTSVLRRYTPPTCTLEIVANDSPLSRWAGRPLLRKLRFHLSLDDPRLTDSEQVSLRGDRFQLDELSDAVSAYVQDFLKQSPALISAGGRSSVATLEAPPLISPPIDLNAARSARTAALSVIEPEPDALSTEQSGELASAAEAAAPSAPLVLESPRIFLEPQGLLSHRLHLGSLASGLSRPFITLSATQLADLATALDEYAADAMALPELNQRSWVPVLPAWAPTAAAVLLTAGVTAGVVKSLDQPTPELKTAVSLSTPQATGQQAMVPGQVATGPLGVPAPPQMVPPPPPAGALKSGLPIVPVPDTAAPNAIALAPVPPAPAGASSNPAPTTNKPIASIPVESGPVALAPQAESAPQFELENVPEAEPVPPPPAAAKLPTLDAARNAAAPEAAGETARSGAEAAQAPAADVAAGSAFDSIPQVAEVRSYFEERWQPPEGLTQTLEYTLLIGADGSIQRIVPLGQSAGDYIDRTGMPLVGEAFVTPIQGGQSPRVRVVLSPDGQVRTFLE</sequence>
<feature type="region of interest" description="Disordered" evidence="1">
    <location>
        <begin position="389"/>
        <end position="409"/>
    </location>
</feature>
<dbReference type="RefSeq" id="WP_190434570.1">
    <property type="nucleotide sequence ID" value="NZ_JAMPKM010000006.1"/>
</dbReference>
<dbReference type="Proteomes" id="UP001464891">
    <property type="component" value="Unassembled WGS sequence"/>
</dbReference>
<name>A0ABV0J7P1_9CYAN</name>
<dbReference type="EMBL" id="JAMPKM010000006">
    <property type="protein sequence ID" value="MEP0817792.1"/>
    <property type="molecule type" value="Genomic_DNA"/>
</dbReference>
<gene>
    <name evidence="2" type="ORF">NC998_11875</name>
</gene>
<comment type="caution">
    <text evidence="2">The sequence shown here is derived from an EMBL/GenBank/DDBJ whole genome shotgun (WGS) entry which is preliminary data.</text>
</comment>
<accession>A0ABV0J7P1</accession>
<reference evidence="2 3" key="1">
    <citation type="submission" date="2022-04" db="EMBL/GenBank/DDBJ databases">
        <title>Positive selection, recombination, and allopatry shape intraspecific diversity of widespread and dominant cyanobacteria.</title>
        <authorList>
            <person name="Wei J."/>
            <person name="Shu W."/>
            <person name="Hu C."/>
        </authorList>
    </citation>
    <scope>NUCLEOTIDE SEQUENCE [LARGE SCALE GENOMIC DNA]</scope>
    <source>
        <strain evidence="2 3">GB2-A4</strain>
    </source>
</reference>
<dbReference type="Pfam" id="PF14233">
    <property type="entry name" value="DUF4335"/>
    <property type="match status" value="1"/>
</dbReference>
<evidence type="ECO:0000313" key="3">
    <source>
        <dbReference type="Proteomes" id="UP001464891"/>
    </source>
</evidence>
<dbReference type="InterPro" id="IPR025569">
    <property type="entry name" value="DUF4335"/>
</dbReference>
<evidence type="ECO:0000256" key="1">
    <source>
        <dbReference type="SAM" id="MobiDB-lite"/>
    </source>
</evidence>
<proteinExistence type="predicted"/>
<keyword evidence="3" id="KW-1185">Reference proteome</keyword>
<protein>
    <submittedName>
        <fullName evidence="2">DUF4335 domain-containing protein</fullName>
    </submittedName>
</protein>